<dbReference type="PANTHER" id="PTHR32182">
    <property type="entry name" value="DNA REPLICATION AND REPAIR PROTEIN RECF"/>
    <property type="match status" value="1"/>
</dbReference>
<name>A0A368V921_9BACT</name>
<dbReference type="InterPro" id="IPR003959">
    <property type="entry name" value="ATPase_AAA_core"/>
</dbReference>
<evidence type="ECO:0000259" key="1">
    <source>
        <dbReference type="Pfam" id="PF13304"/>
    </source>
</evidence>
<dbReference type="InterPro" id="IPR027417">
    <property type="entry name" value="P-loop_NTPase"/>
</dbReference>
<evidence type="ECO:0000313" key="2">
    <source>
        <dbReference type="EMBL" id="RCW36765.1"/>
    </source>
</evidence>
<dbReference type="Gene3D" id="3.40.50.300">
    <property type="entry name" value="P-loop containing nucleotide triphosphate hydrolases"/>
    <property type="match status" value="1"/>
</dbReference>
<accession>A0A368V921</accession>
<dbReference type="CDD" id="cd00267">
    <property type="entry name" value="ABC_ATPase"/>
    <property type="match status" value="1"/>
</dbReference>
<dbReference type="RefSeq" id="WP_114436766.1">
    <property type="nucleotide sequence ID" value="NZ_QPIZ01000007.1"/>
</dbReference>
<dbReference type="Pfam" id="PF13304">
    <property type="entry name" value="AAA_21"/>
    <property type="match status" value="1"/>
</dbReference>
<dbReference type="GO" id="GO:0000731">
    <property type="term" value="P:DNA synthesis involved in DNA repair"/>
    <property type="evidence" value="ECO:0007669"/>
    <property type="project" value="TreeGrafter"/>
</dbReference>
<dbReference type="EMBL" id="QPIZ01000007">
    <property type="protein sequence ID" value="RCW36765.1"/>
    <property type="molecule type" value="Genomic_DNA"/>
</dbReference>
<dbReference type="PANTHER" id="PTHR32182:SF22">
    <property type="entry name" value="ATP-DEPENDENT ENDONUCLEASE, OLD FAMILY-RELATED"/>
    <property type="match status" value="1"/>
</dbReference>
<gene>
    <name evidence="2" type="ORF">DFO77_10756</name>
</gene>
<protein>
    <submittedName>
        <fullName evidence="2">Putative ATPase</fullName>
    </submittedName>
</protein>
<organism evidence="2 3">
    <name type="scientific">Marinilabilia salmonicolor</name>
    <dbReference type="NCBI Taxonomy" id="989"/>
    <lineage>
        <taxon>Bacteria</taxon>
        <taxon>Pseudomonadati</taxon>
        <taxon>Bacteroidota</taxon>
        <taxon>Bacteroidia</taxon>
        <taxon>Marinilabiliales</taxon>
        <taxon>Marinilabiliaceae</taxon>
        <taxon>Marinilabilia</taxon>
    </lineage>
</organism>
<evidence type="ECO:0000313" key="3">
    <source>
        <dbReference type="Proteomes" id="UP000252733"/>
    </source>
</evidence>
<dbReference type="GO" id="GO:0005524">
    <property type="term" value="F:ATP binding"/>
    <property type="evidence" value="ECO:0007669"/>
    <property type="project" value="InterPro"/>
</dbReference>
<proteinExistence type="predicted"/>
<dbReference type="AlphaFoldDB" id="A0A368V921"/>
<comment type="caution">
    <text evidence="2">The sequence shown here is derived from an EMBL/GenBank/DDBJ whole genome shotgun (WGS) entry which is preliminary data.</text>
</comment>
<dbReference type="PIRSF" id="PIRSF029347">
    <property type="entry name" value="RecF"/>
    <property type="match status" value="1"/>
</dbReference>
<sequence length="354" mass="40099">MIDHIKISGYKSFREVDMHLTPINILIGANGSGKSNFISFFEFLSNLSEQKLQQHIALGGGEDKIFHKGTHTTTTLGFEIRFNNDVDIYLAELEMASEGLIFNTEAITQFTNRKQNIPAFGRESKLKETDSAKARHILQLLKSFRKYHFHDTGKNSPFTKMSHIENDKFFLYEDGSNLAAFLYNIKETHLTTYNRIIKVIQSIAPFFSDFFLQPNSEGYLRLQWQDKFSSTVYGVNDLSDGSMRFIALCVLFMQPQMPSTIIIDEPELGLHPSAIAKLAGMFNIASRKSTQIIASTQSADLINHFAPEQIITVDQKEGESLLVRLNGPELSIWLDEYGIGDLWQRSLINGGQPK</sequence>
<dbReference type="GO" id="GO:0016887">
    <property type="term" value="F:ATP hydrolysis activity"/>
    <property type="evidence" value="ECO:0007669"/>
    <property type="project" value="InterPro"/>
</dbReference>
<dbReference type="SUPFAM" id="SSF52540">
    <property type="entry name" value="P-loop containing nucleoside triphosphate hydrolases"/>
    <property type="match status" value="1"/>
</dbReference>
<feature type="domain" description="ATPase AAA-type core" evidence="1">
    <location>
        <begin position="23"/>
        <end position="302"/>
    </location>
</feature>
<keyword evidence="3" id="KW-1185">Reference proteome</keyword>
<reference evidence="2 3" key="1">
    <citation type="submission" date="2018-07" db="EMBL/GenBank/DDBJ databases">
        <title>Freshwater and sediment microbial communities from various areas in North America, analyzing microbe dynamics in response to fracking.</title>
        <authorList>
            <person name="Lamendella R."/>
        </authorList>
    </citation>
    <scope>NUCLEOTIDE SEQUENCE [LARGE SCALE GENOMIC DNA]</scope>
    <source>
        <strain evidence="2 3">160A</strain>
    </source>
</reference>
<dbReference type="InterPro" id="IPR014555">
    <property type="entry name" value="RecF-like"/>
</dbReference>
<dbReference type="Proteomes" id="UP000252733">
    <property type="component" value="Unassembled WGS sequence"/>
</dbReference>
<dbReference type="GO" id="GO:0006302">
    <property type="term" value="P:double-strand break repair"/>
    <property type="evidence" value="ECO:0007669"/>
    <property type="project" value="TreeGrafter"/>
</dbReference>